<proteinExistence type="predicted"/>
<dbReference type="Gramene" id="RZC64663">
    <property type="protein sequence ID" value="RZC64663"/>
    <property type="gene ID" value="C5167_008354"/>
</dbReference>
<protein>
    <submittedName>
        <fullName evidence="1">Uncharacterized protein</fullName>
    </submittedName>
</protein>
<dbReference type="Proteomes" id="UP000316621">
    <property type="component" value="Chromosome 6"/>
</dbReference>
<reference evidence="1 2" key="1">
    <citation type="journal article" date="2018" name="Science">
        <title>The opium poppy genome and morphinan production.</title>
        <authorList>
            <person name="Guo L."/>
            <person name="Winzer T."/>
            <person name="Yang X."/>
            <person name="Li Y."/>
            <person name="Ning Z."/>
            <person name="He Z."/>
            <person name="Teodor R."/>
            <person name="Lu Y."/>
            <person name="Bowser T.A."/>
            <person name="Graham I.A."/>
            <person name="Ye K."/>
        </authorList>
    </citation>
    <scope>NUCLEOTIDE SEQUENCE [LARGE SCALE GENOMIC DNA]</scope>
    <source>
        <strain evidence="2">cv. HN1</strain>
        <tissue evidence="1">Leaves</tissue>
    </source>
</reference>
<name>A0A4Y7JUA5_PAPSO</name>
<gene>
    <name evidence="1" type="ORF">C5167_008354</name>
</gene>
<dbReference type="EMBL" id="CM010720">
    <property type="protein sequence ID" value="RZC64663.1"/>
    <property type="molecule type" value="Genomic_DNA"/>
</dbReference>
<dbReference type="AlphaFoldDB" id="A0A4Y7JUA5"/>
<organism evidence="1 2">
    <name type="scientific">Papaver somniferum</name>
    <name type="common">Opium poppy</name>
    <dbReference type="NCBI Taxonomy" id="3469"/>
    <lineage>
        <taxon>Eukaryota</taxon>
        <taxon>Viridiplantae</taxon>
        <taxon>Streptophyta</taxon>
        <taxon>Embryophyta</taxon>
        <taxon>Tracheophyta</taxon>
        <taxon>Spermatophyta</taxon>
        <taxon>Magnoliopsida</taxon>
        <taxon>Ranunculales</taxon>
        <taxon>Papaveraceae</taxon>
        <taxon>Papaveroideae</taxon>
        <taxon>Papaver</taxon>
    </lineage>
</organism>
<evidence type="ECO:0000313" key="1">
    <source>
        <dbReference type="EMBL" id="RZC64663.1"/>
    </source>
</evidence>
<sequence length="80" mass="9080">MEFLTSLNLKTVAITLMGQFVAHRIKKQHKLFRRLLHDCQIVQGSQSAISSSRLKGRRILKSALLNWCKNYGVQSGSYAC</sequence>
<evidence type="ECO:0000313" key="2">
    <source>
        <dbReference type="Proteomes" id="UP000316621"/>
    </source>
</evidence>
<keyword evidence="2" id="KW-1185">Reference proteome</keyword>
<accession>A0A4Y7JUA5</accession>